<dbReference type="HAMAP" id="MF_00688">
    <property type="entry name" value="Leu_Phe_trans"/>
    <property type="match status" value="1"/>
</dbReference>
<organism evidence="6 7">
    <name type="scientific">Streptomyces bullii</name>
    <dbReference type="NCBI Taxonomy" id="349910"/>
    <lineage>
        <taxon>Bacteria</taxon>
        <taxon>Bacillati</taxon>
        <taxon>Actinomycetota</taxon>
        <taxon>Actinomycetes</taxon>
        <taxon>Kitasatosporales</taxon>
        <taxon>Streptomycetaceae</taxon>
        <taxon>Streptomyces</taxon>
    </lineage>
</organism>
<evidence type="ECO:0000313" key="7">
    <source>
        <dbReference type="Proteomes" id="UP001596154"/>
    </source>
</evidence>
<reference evidence="7" key="1">
    <citation type="journal article" date="2019" name="Int. J. Syst. Evol. Microbiol.">
        <title>The Global Catalogue of Microorganisms (GCM) 10K type strain sequencing project: providing services to taxonomists for standard genome sequencing and annotation.</title>
        <authorList>
            <consortium name="The Broad Institute Genomics Platform"/>
            <consortium name="The Broad Institute Genome Sequencing Center for Infectious Disease"/>
            <person name="Wu L."/>
            <person name="Ma J."/>
        </authorList>
    </citation>
    <scope>NUCLEOTIDE SEQUENCE [LARGE SCALE GENOMIC DNA]</scope>
    <source>
        <strain evidence="7">CGMCC 4.7248</strain>
    </source>
</reference>
<dbReference type="PANTHER" id="PTHR30098">
    <property type="entry name" value="LEUCYL/PHENYLALANYL-TRNA--PROTEIN TRANSFERASE"/>
    <property type="match status" value="1"/>
</dbReference>
<comment type="function">
    <text evidence="4">Functions in the N-end rule pathway of protein degradation where it conjugates Leu, Phe and, less efficiently, Met from aminoacyl-tRNAs to the N-termini of proteins containing an N-terminal arginine or lysine.</text>
</comment>
<evidence type="ECO:0000313" key="6">
    <source>
        <dbReference type="EMBL" id="MFC5638863.1"/>
    </source>
</evidence>
<keyword evidence="2 4" id="KW-0808">Transferase</keyword>
<name>A0ABW0UZ17_9ACTN</name>
<dbReference type="RefSeq" id="WP_381030258.1">
    <property type="nucleotide sequence ID" value="NZ_JBHSNY010000015.1"/>
</dbReference>
<dbReference type="PANTHER" id="PTHR30098:SF2">
    <property type="entry name" value="LEUCYL_PHENYLALANYL-TRNA--PROTEIN TRANSFERASE"/>
    <property type="match status" value="1"/>
</dbReference>
<evidence type="ECO:0000256" key="5">
    <source>
        <dbReference type="SAM" id="MobiDB-lite"/>
    </source>
</evidence>
<dbReference type="InterPro" id="IPR042203">
    <property type="entry name" value="Leu/Phe-tRNA_Trfase_C"/>
</dbReference>
<dbReference type="InterPro" id="IPR042221">
    <property type="entry name" value="Leu/Phe-tRNA_Trfase_N"/>
</dbReference>
<dbReference type="InterPro" id="IPR004616">
    <property type="entry name" value="Leu/Phe-tRNA_Trfase"/>
</dbReference>
<evidence type="ECO:0000256" key="2">
    <source>
        <dbReference type="ARBA" id="ARBA00022679"/>
    </source>
</evidence>
<comment type="catalytic activity">
    <reaction evidence="4">
        <text>N-terminal L-arginyl-[protein] + L-leucyl-tRNA(Leu) = N-terminal L-leucyl-L-arginyl-[protein] + tRNA(Leu) + H(+)</text>
        <dbReference type="Rhea" id="RHEA:50416"/>
        <dbReference type="Rhea" id="RHEA-COMP:9613"/>
        <dbReference type="Rhea" id="RHEA-COMP:9622"/>
        <dbReference type="Rhea" id="RHEA-COMP:12672"/>
        <dbReference type="Rhea" id="RHEA-COMP:12673"/>
        <dbReference type="ChEBI" id="CHEBI:15378"/>
        <dbReference type="ChEBI" id="CHEBI:64719"/>
        <dbReference type="ChEBI" id="CHEBI:78442"/>
        <dbReference type="ChEBI" id="CHEBI:78494"/>
        <dbReference type="ChEBI" id="CHEBI:133044"/>
        <dbReference type="EC" id="2.3.2.6"/>
    </reaction>
</comment>
<dbReference type="SUPFAM" id="SSF55729">
    <property type="entry name" value="Acyl-CoA N-acyltransferases (Nat)"/>
    <property type="match status" value="1"/>
</dbReference>
<keyword evidence="7" id="KW-1185">Reference proteome</keyword>
<dbReference type="GO" id="GO:0008914">
    <property type="term" value="F:leucyl-tRNA--protein transferase activity"/>
    <property type="evidence" value="ECO:0007669"/>
    <property type="project" value="UniProtKB-EC"/>
</dbReference>
<dbReference type="Gene3D" id="3.40.630.70">
    <property type="entry name" value="Leucyl/phenylalanyl-tRNA-protein transferase, C-terminal domain"/>
    <property type="match status" value="1"/>
</dbReference>
<dbReference type="EMBL" id="JBHSNY010000015">
    <property type="protein sequence ID" value="MFC5638863.1"/>
    <property type="molecule type" value="Genomic_DNA"/>
</dbReference>
<protein>
    <recommendedName>
        <fullName evidence="4">Leucyl/phenylalanyl-tRNA--protein transferase</fullName>
        <ecNumber evidence="4">2.3.2.6</ecNumber>
    </recommendedName>
    <alternativeName>
        <fullName evidence="4">L/F-transferase</fullName>
    </alternativeName>
    <alternativeName>
        <fullName evidence="4">Leucyltransferase</fullName>
    </alternativeName>
    <alternativeName>
        <fullName evidence="4">Phenyalanyltransferase</fullName>
    </alternativeName>
</protein>
<dbReference type="EC" id="2.3.2.6" evidence="4"/>
<keyword evidence="1 4" id="KW-0963">Cytoplasm</keyword>
<comment type="caution">
    <text evidence="6">The sequence shown here is derived from an EMBL/GenBank/DDBJ whole genome shotgun (WGS) entry which is preliminary data.</text>
</comment>
<dbReference type="InterPro" id="IPR016181">
    <property type="entry name" value="Acyl_CoA_acyltransferase"/>
</dbReference>
<comment type="catalytic activity">
    <reaction evidence="4">
        <text>L-phenylalanyl-tRNA(Phe) + an N-terminal L-alpha-aminoacyl-[protein] = an N-terminal L-phenylalanyl-L-alpha-aminoacyl-[protein] + tRNA(Phe)</text>
        <dbReference type="Rhea" id="RHEA:43632"/>
        <dbReference type="Rhea" id="RHEA-COMP:9668"/>
        <dbReference type="Rhea" id="RHEA-COMP:9699"/>
        <dbReference type="Rhea" id="RHEA-COMP:10636"/>
        <dbReference type="Rhea" id="RHEA-COMP:10637"/>
        <dbReference type="ChEBI" id="CHEBI:78442"/>
        <dbReference type="ChEBI" id="CHEBI:78531"/>
        <dbReference type="ChEBI" id="CHEBI:78597"/>
        <dbReference type="ChEBI" id="CHEBI:83561"/>
        <dbReference type="EC" id="2.3.2.6"/>
    </reaction>
</comment>
<accession>A0ABW0UZ17</accession>
<dbReference type="Pfam" id="PF03588">
    <property type="entry name" value="Leu_Phe_trans"/>
    <property type="match status" value="1"/>
</dbReference>
<proteinExistence type="inferred from homology"/>
<gene>
    <name evidence="4" type="primary">aat</name>
    <name evidence="6" type="ORF">ACFPZJ_34925</name>
</gene>
<comment type="similarity">
    <text evidence="4">Belongs to the L/F-transferase family.</text>
</comment>
<comment type="catalytic activity">
    <reaction evidence="4">
        <text>N-terminal L-lysyl-[protein] + L-leucyl-tRNA(Leu) = N-terminal L-leucyl-L-lysyl-[protein] + tRNA(Leu) + H(+)</text>
        <dbReference type="Rhea" id="RHEA:12340"/>
        <dbReference type="Rhea" id="RHEA-COMP:9613"/>
        <dbReference type="Rhea" id="RHEA-COMP:9622"/>
        <dbReference type="Rhea" id="RHEA-COMP:12670"/>
        <dbReference type="Rhea" id="RHEA-COMP:12671"/>
        <dbReference type="ChEBI" id="CHEBI:15378"/>
        <dbReference type="ChEBI" id="CHEBI:65249"/>
        <dbReference type="ChEBI" id="CHEBI:78442"/>
        <dbReference type="ChEBI" id="CHEBI:78494"/>
        <dbReference type="ChEBI" id="CHEBI:133043"/>
        <dbReference type="EC" id="2.3.2.6"/>
    </reaction>
</comment>
<dbReference type="Gene3D" id="3.30.70.3550">
    <property type="entry name" value="Leucyl/phenylalanyl-tRNA-protein transferase, N-terminal domain"/>
    <property type="match status" value="1"/>
</dbReference>
<comment type="subcellular location">
    <subcellularLocation>
        <location evidence="4">Cytoplasm</location>
    </subcellularLocation>
</comment>
<evidence type="ECO:0000256" key="1">
    <source>
        <dbReference type="ARBA" id="ARBA00022490"/>
    </source>
</evidence>
<evidence type="ECO:0000256" key="4">
    <source>
        <dbReference type="HAMAP-Rule" id="MF_00688"/>
    </source>
</evidence>
<keyword evidence="3 4" id="KW-0012">Acyltransferase</keyword>
<feature type="region of interest" description="Disordered" evidence="5">
    <location>
        <begin position="236"/>
        <end position="271"/>
    </location>
</feature>
<evidence type="ECO:0000256" key="3">
    <source>
        <dbReference type="ARBA" id="ARBA00023315"/>
    </source>
</evidence>
<feature type="compositionally biased region" description="Low complexity" evidence="5">
    <location>
        <begin position="252"/>
        <end position="262"/>
    </location>
</feature>
<dbReference type="Proteomes" id="UP001596154">
    <property type="component" value="Unassembled WGS sequence"/>
</dbReference>
<sequence>MSRCPGWEALDVRAAAPDGPVAFCADLGPASLLAAYRAGLYPFPAPDEYTRALNEVLYADQVQEGRIQLVGDESADPYAVSWWSPDPRPVLPVSAAHLSRSLARRLRNRLPWSTSLDRRFERVVRECRAGRVPQWLTEELIDSLVRLHELGHAHSVEVWEDGELVGGVFGLRVGPVFSMDSMFFRRPGASKVAVYDLAVRFAQAGGVLLDAQRDSPHVRALGCVLVPREQYVRQLRGTGPDSLPMPADTWPARRLAQPAPAADHVRTGKPR</sequence>